<gene>
    <name evidence="4" type="ORF">METZ01_LOCUS356414</name>
</gene>
<dbReference type="GO" id="GO:0003984">
    <property type="term" value="F:acetolactate synthase activity"/>
    <property type="evidence" value="ECO:0007669"/>
    <property type="project" value="TreeGrafter"/>
</dbReference>
<name>A0A382S189_9ZZZZ</name>
<dbReference type="SUPFAM" id="SSF52467">
    <property type="entry name" value="DHS-like NAD/FAD-binding domain"/>
    <property type="match status" value="1"/>
</dbReference>
<sequence>MNGADLIAHILKLEGVEILPAFPHSDLIEAAAKVGIRPLIVRQERHALHMADGYTRVTGGSKLCCTTVQYGPGSENAMGGVAQCFADNVPVLHIPGGYSRDAQGVSPNFSAAKNMQGITKWCEMVHQAGRIPQMMQNAFALLRNGRPGPVVLEVPHDIFTEDVNPALAEQYKPQQHSAPIANPKEVGGLVDMLLESSAPVIIAGQGIMYAGATEELAILAERTQTPVISTLNGK</sequence>
<dbReference type="AlphaFoldDB" id="A0A382S189"/>
<dbReference type="InterPro" id="IPR029061">
    <property type="entry name" value="THDP-binding"/>
</dbReference>
<accession>A0A382S189</accession>
<dbReference type="GO" id="GO:0009099">
    <property type="term" value="P:L-valine biosynthetic process"/>
    <property type="evidence" value="ECO:0007669"/>
    <property type="project" value="TreeGrafter"/>
</dbReference>
<feature type="non-terminal residue" evidence="4">
    <location>
        <position position="234"/>
    </location>
</feature>
<organism evidence="4">
    <name type="scientific">marine metagenome</name>
    <dbReference type="NCBI Taxonomy" id="408172"/>
    <lineage>
        <taxon>unclassified sequences</taxon>
        <taxon>metagenomes</taxon>
        <taxon>ecological metagenomes</taxon>
    </lineage>
</organism>
<proteinExistence type="inferred from homology"/>
<evidence type="ECO:0000259" key="2">
    <source>
        <dbReference type="Pfam" id="PF00205"/>
    </source>
</evidence>
<dbReference type="GO" id="GO:0009097">
    <property type="term" value="P:isoleucine biosynthetic process"/>
    <property type="evidence" value="ECO:0007669"/>
    <property type="project" value="TreeGrafter"/>
</dbReference>
<dbReference type="CDD" id="cd07035">
    <property type="entry name" value="TPP_PYR_POX_like"/>
    <property type="match status" value="1"/>
</dbReference>
<dbReference type="SUPFAM" id="SSF52518">
    <property type="entry name" value="Thiamin diphosphate-binding fold (THDP-binding)"/>
    <property type="match status" value="1"/>
</dbReference>
<dbReference type="InterPro" id="IPR045229">
    <property type="entry name" value="TPP_enz"/>
</dbReference>
<dbReference type="InterPro" id="IPR012000">
    <property type="entry name" value="Thiamin_PyroP_enz_cen_dom"/>
</dbReference>
<feature type="domain" description="Thiamine pyrophosphate enzyme N-terminal TPP-binding" evidence="3">
    <location>
        <begin position="1"/>
        <end position="104"/>
    </location>
</feature>
<dbReference type="GO" id="GO:0050660">
    <property type="term" value="F:flavin adenine dinucleotide binding"/>
    <property type="evidence" value="ECO:0007669"/>
    <property type="project" value="TreeGrafter"/>
</dbReference>
<evidence type="ECO:0000313" key="4">
    <source>
        <dbReference type="EMBL" id="SVD03560.1"/>
    </source>
</evidence>
<protein>
    <recommendedName>
        <fullName evidence="5">Thiamine pyrophosphate enzyme N-terminal TPP-binding domain-containing protein</fullName>
    </recommendedName>
</protein>
<evidence type="ECO:0008006" key="5">
    <source>
        <dbReference type="Google" id="ProtNLM"/>
    </source>
</evidence>
<dbReference type="GO" id="GO:0030976">
    <property type="term" value="F:thiamine pyrophosphate binding"/>
    <property type="evidence" value="ECO:0007669"/>
    <property type="project" value="InterPro"/>
</dbReference>
<dbReference type="Pfam" id="PF00205">
    <property type="entry name" value="TPP_enzyme_M"/>
    <property type="match status" value="1"/>
</dbReference>
<dbReference type="InterPro" id="IPR012001">
    <property type="entry name" value="Thiamin_PyroP_enz_TPP-bd_dom"/>
</dbReference>
<evidence type="ECO:0000256" key="1">
    <source>
        <dbReference type="ARBA" id="ARBA00007812"/>
    </source>
</evidence>
<dbReference type="PANTHER" id="PTHR18968">
    <property type="entry name" value="THIAMINE PYROPHOSPHATE ENZYMES"/>
    <property type="match status" value="1"/>
</dbReference>
<dbReference type="Gene3D" id="3.40.50.970">
    <property type="match status" value="1"/>
</dbReference>
<dbReference type="EMBL" id="UINC01125613">
    <property type="protein sequence ID" value="SVD03560.1"/>
    <property type="molecule type" value="Genomic_DNA"/>
</dbReference>
<dbReference type="InterPro" id="IPR029035">
    <property type="entry name" value="DHS-like_NAD/FAD-binding_dom"/>
</dbReference>
<evidence type="ECO:0000259" key="3">
    <source>
        <dbReference type="Pfam" id="PF02776"/>
    </source>
</evidence>
<dbReference type="Gene3D" id="3.40.50.1220">
    <property type="entry name" value="TPP-binding domain"/>
    <property type="match status" value="1"/>
</dbReference>
<dbReference type="GO" id="GO:0000287">
    <property type="term" value="F:magnesium ion binding"/>
    <property type="evidence" value="ECO:0007669"/>
    <property type="project" value="InterPro"/>
</dbReference>
<dbReference type="GO" id="GO:0005948">
    <property type="term" value="C:acetolactate synthase complex"/>
    <property type="evidence" value="ECO:0007669"/>
    <property type="project" value="TreeGrafter"/>
</dbReference>
<reference evidence="4" key="1">
    <citation type="submission" date="2018-05" db="EMBL/GenBank/DDBJ databases">
        <authorList>
            <person name="Lanie J.A."/>
            <person name="Ng W.-L."/>
            <person name="Kazmierczak K.M."/>
            <person name="Andrzejewski T.M."/>
            <person name="Davidsen T.M."/>
            <person name="Wayne K.J."/>
            <person name="Tettelin H."/>
            <person name="Glass J.I."/>
            <person name="Rusch D."/>
            <person name="Podicherti R."/>
            <person name="Tsui H.-C.T."/>
            <person name="Winkler M.E."/>
        </authorList>
    </citation>
    <scope>NUCLEOTIDE SEQUENCE</scope>
</reference>
<dbReference type="Pfam" id="PF02776">
    <property type="entry name" value="TPP_enzyme_N"/>
    <property type="match status" value="1"/>
</dbReference>
<feature type="domain" description="Thiamine pyrophosphate enzyme central" evidence="2">
    <location>
        <begin position="189"/>
        <end position="234"/>
    </location>
</feature>
<comment type="similarity">
    <text evidence="1">Belongs to the TPP enzyme family.</text>
</comment>
<dbReference type="PANTHER" id="PTHR18968:SF13">
    <property type="entry name" value="ACETOLACTATE SYNTHASE CATALYTIC SUBUNIT, MITOCHONDRIAL"/>
    <property type="match status" value="1"/>
</dbReference>